<evidence type="ECO:0000256" key="12">
    <source>
        <dbReference type="ARBA" id="ARBA00023242"/>
    </source>
</evidence>
<feature type="compositionally biased region" description="Polar residues" evidence="14">
    <location>
        <begin position="592"/>
        <end position="601"/>
    </location>
</feature>
<dbReference type="EC" id="3.4.19.12" evidence="5"/>
<feature type="region of interest" description="Disordered" evidence="14">
    <location>
        <begin position="750"/>
        <end position="838"/>
    </location>
</feature>
<dbReference type="InterPro" id="IPR029071">
    <property type="entry name" value="Ubiquitin-like_domsf"/>
</dbReference>
<dbReference type="GO" id="GO:0004843">
    <property type="term" value="F:cysteine-type deubiquitinase activity"/>
    <property type="evidence" value="ECO:0007669"/>
    <property type="project" value="UniProtKB-EC"/>
</dbReference>
<feature type="compositionally biased region" description="Low complexity" evidence="14">
    <location>
        <begin position="815"/>
        <end position="836"/>
    </location>
</feature>
<dbReference type="PROSITE" id="PS00973">
    <property type="entry name" value="USP_2"/>
    <property type="match status" value="1"/>
</dbReference>
<keyword evidence="6" id="KW-0963">Cytoplasm</keyword>
<organism evidence="15">
    <name type="scientific">Magallana gigas</name>
    <name type="common">Pacific oyster</name>
    <name type="synonym">Crassostrea gigas</name>
    <dbReference type="NCBI Taxonomy" id="29159"/>
    <lineage>
        <taxon>Eukaryota</taxon>
        <taxon>Metazoa</taxon>
        <taxon>Spiralia</taxon>
        <taxon>Lophotrochozoa</taxon>
        <taxon>Mollusca</taxon>
        <taxon>Bivalvia</taxon>
        <taxon>Autobranchia</taxon>
        <taxon>Pteriomorphia</taxon>
        <taxon>Ostreida</taxon>
        <taxon>Ostreoidea</taxon>
        <taxon>Ostreidae</taxon>
        <taxon>Magallana</taxon>
    </lineage>
</organism>
<comment type="similarity">
    <text evidence="4">Belongs to the peptidase C19 family.</text>
</comment>
<dbReference type="Gene3D" id="3.90.70.10">
    <property type="entry name" value="Cysteine proteinases"/>
    <property type="match status" value="1"/>
</dbReference>
<feature type="region of interest" description="Disordered" evidence="14">
    <location>
        <begin position="1476"/>
        <end position="1495"/>
    </location>
</feature>
<feature type="compositionally biased region" description="Polar residues" evidence="14">
    <location>
        <begin position="754"/>
        <end position="765"/>
    </location>
</feature>
<dbReference type="InterPro" id="IPR050164">
    <property type="entry name" value="Peptidase_C19"/>
</dbReference>
<evidence type="ECO:0000256" key="6">
    <source>
        <dbReference type="ARBA" id="ARBA00022490"/>
    </source>
</evidence>
<evidence type="ECO:0000256" key="13">
    <source>
        <dbReference type="ARBA" id="ARBA00035173"/>
    </source>
</evidence>
<feature type="compositionally biased region" description="Basic residues" evidence="14">
    <location>
        <begin position="540"/>
        <end position="551"/>
    </location>
</feature>
<dbReference type="PROSITE" id="PS50235">
    <property type="entry name" value="USP_3"/>
    <property type="match status" value="1"/>
</dbReference>
<keyword evidence="8" id="KW-0677">Repeat</keyword>
<dbReference type="InterPro" id="IPR044743">
    <property type="entry name" value="Ubl_USP48"/>
</dbReference>
<keyword evidence="12" id="KW-0539">Nucleus</keyword>
<dbReference type="InterPro" id="IPR038765">
    <property type="entry name" value="Papain-like_cys_pep_sf"/>
</dbReference>
<feature type="region of interest" description="Disordered" evidence="14">
    <location>
        <begin position="2022"/>
        <end position="2078"/>
    </location>
</feature>
<keyword evidence="10 15" id="KW-0378">Hydrolase</keyword>
<dbReference type="SUPFAM" id="SSF54001">
    <property type="entry name" value="Cysteine proteinases"/>
    <property type="match status" value="1"/>
</dbReference>
<feature type="region of interest" description="Disordered" evidence="14">
    <location>
        <begin position="1720"/>
        <end position="1785"/>
    </location>
</feature>
<dbReference type="EMBL" id="JH816435">
    <property type="protein sequence ID" value="EKC35620.1"/>
    <property type="molecule type" value="Genomic_DNA"/>
</dbReference>
<dbReference type="InterPro" id="IPR000626">
    <property type="entry name" value="Ubiquitin-like_dom"/>
</dbReference>
<feature type="region of interest" description="Disordered" evidence="14">
    <location>
        <begin position="325"/>
        <end position="352"/>
    </location>
</feature>
<feature type="compositionally biased region" description="Basic residues" evidence="14">
    <location>
        <begin position="574"/>
        <end position="583"/>
    </location>
</feature>
<dbReference type="InterPro" id="IPR001394">
    <property type="entry name" value="Peptidase_C19_UCH"/>
</dbReference>
<evidence type="ECO:0000256" key="2">
    <source>
        <dbReference type="ARBA" id="ARBA00004123"/>
    </source>
</evidence>
<evidence type="ECO:0000256" key="8">
    <source>
        <dbReference type="ARBA" id="ARBA00022737"/>
    </source>
</evidence>
<evidence type="ECO:0000256" key="5">
    <source>
        <dbReference type="ARBA" id="ARBA00012759"/>
    </source>
</evidence>
<keyword evidence="7" id="KW-0645">Protease</keyword>
<feature type="compositionally biased region" description="Basic and acidic residues" evidence="14">
    <location>
        <begin position="2039"/>
        <end position="2056"/>
    </location>
</feature>
<dbReference type="GO" id="GO:0004197">
    <property type="term" value="F:cysteine-type endopeptidase activity"/>
    <property type="evidence" value="ECO:0007669"/>
    <property type="project" value="InterPro"/>
</dbReference>
<evidence type="ECO:0000313" key="15">
    <source>
        <dbReference type="EMBL" id="EKC35620.1"/>
    </source>
</evidence>
<proteinExistence type="inferred from homology"/>
<dbReference type="InterPro" id="IPR018200">
    <property type="entry name" value="USP_CS"/>
</dbReference>
<evidence type="ECO:0000256" key="10">
    <source>
        <dbReference type="ARBA" id="ARBA00022801"/>
    </source>
</evidence>
<protein>
    <recommendedName>
        <fullName evidence="13">Ubiquitin carboxyl-terminal hydrolase 48</fullName>
        <ecNumber evidence="5">3.4.19.12</ecNumber>
    </recommendedName>
</protein>
<dbReference type="InterPro" id="IPR033841">
    <property type="entry name" value="Pep_USP48"/>
</dbReference>
<dbReference type="GO" id="GO:0005829">
    <property type="term" value="C:cytosol"/>
    <property type="evidence" value="ECO:0007669"/>
    <property type="project" value="TreeGrafter"/>
</dbReference>
<feature type="compositionally biased region" description="Polar residues" evidence="14">
    <location>
        <begin position="682"/>
        <end position="705"/>
    </location>
</feature>
<accession>K1R3B1</accession>
<evidence type="ECO:0000256" key="1">
    <source>
        <dbReference type="ARBA" id="ARBA00000707"/>
    </source>
</evidence>
<reference evidence="15" key="1">
    <citation type="journal article" date="2012" name="Nature">
        <title>The oyster genome reveals stress adaptation and complexity of shell formation.</title>
        <authorList>
            <person name="Zhang G."/>
            <person name="Fang X."/>
            <person name="Guo X."/>
            <person name="Li L."/>
            <person name="Luo R."/>
            <person name="Xu F."/>
            <person name="Yang P."/>
            <person name="Zhang L."/>
            <person name="Wang X."/>
            <person name="Qi H."/>
            <person name="Xiong Z."/>
            <person name="Que H."/>
            <person name="Xie Y."/>
            <person name="Holland P.W."/>
            <person name="Paps J."/>
            <person name="Zhu Y."/>
            <person name="Wu F."/>
            <person name="Chen Y."/>
            <person name="Wang J."/>
            <person name="Peng C."/>
            <person name="Meng J."/>
            <person name="Yang L."/>
            <person name="Liu J."/>
            <person name="Wen B."/>
            <person name="Zhang N."/>
            <person name="Huang Z."/>
            <person name="Zhu Q."/>
            <person name="Feng Y."/>
            <person name="Mount A."/>
            <person name="Hedgecock D."/>
            <person name="Xu Z."/>
            <person name="Liu Y."/>
            <person name="Domazet-Loso T."/>
            <person name="Du Y."/>
            <person name="Sun X."/>
            <person name="Zhang S."/>
            <person name="Liu B."/>
            <person name="Cheng P."/>
            <person name="Jiang X."/>
            <person name="Li J."/>
            <person name="Fan D."/>
            <person name="Wang W."/>
            <person name="Fu W."/>
            <person name="Wang T."/>
            <person name="Wang B."/>
            <person name="Zhang J."/>
            <person name="Peng Z."/>
            <person name="Li Y."/>
            <person name="Li N."/>
            <person name="Wang J."/>
            <person name="Chen M."/>
            <person name="He Y."/>
            <person name="Tan F."/>
            <person name="Song X."/>
            <person name="Zheng Q."/>
            <person name="Huang R."/>
            <person name="Yang H."/>
            <person name="Du X."/>
            <person name="Chen L."/>
            <person name="Yang M."/>
            <person name="Gaffney P.M."/>
            <person name="Wang S."/>
            <person name="Luo L."/>
            <person name="She Z."/>
            <person name="Ming Y."/>
            <person name="Huang W."/>
            <person name="Zhang S."/>
            <person name="Huang B."/>
            <person name="Zhang Y."/>
            <person name="Qu T."/>
            <person name="Ni P."/>
            <person name="Miao G."/>
            <person name="Wang J."/>
            <person name="Wang Q."/>
            <person name="Steinberg C.E."/>
            <person name="Wang H."/>
            <person name="Li N."/>
            <person name="Qian L."/>
            <person name="Zhang G."/>
            <person name="Li Y."/>
            <person name="Yang H."/>
            <person name="Liu X."/>
            <person name="Wang J."/>
            <person name="Yin Y."/>
            <person name="Wang J."/>
        </authorList>
    </citation>
    <scope>NUCLEOTIDE SEQUENCE [LARGE SCALE GENOMIC DNA]</scope>
    <source>
        <strain evidence="15">05x7-T-G4-1.051#20</strain>
    </source>
</reference>
<evidence type="ECO:0000256" key="7">
    <source>
        <dbReference type="ARBA" id="ARBA00022670"/>
    </source>
</evidence>
<gene>
    <name evidence="15" type="ORF">CGI_10020310</name>
</gene>
<dbReference type="HOGENOM" id="CLU_231592_0_0_1"/>
<dbReference type="SUPFAM" id="SSF54236">
    <property type="entry name" value="Ubiquitin-like"/>
    <property type="match status" value="1"/>
</dbReference>
<dbReference type="FunFam" id="3.90.70.10:FF:000029">
    <property type="entry name" value="ubiquitin carboxyl-terminal hydrolase 48 isoform X1"/>
    <property type="match status" value="1"/>
</dbReference>
<dbReference type="InterPro" id="IPR028889">
    <property type="entry name" value="USP"/>
</dbReference>
<feature type="region of interest" description="Disordered" evidence="14">
    <location>
        <begin position="680"/>
        <end position="730"/>
    </location>
</feature>
<evidence type="ECO:0000256" key="3">
    <source>
        <dbReference type="ARBA" id="ARBA00004496"/>
    </source>
</evidence>
<dbReference type="PROSITE" id="PS50053">
    <property type="entry name" value="UBIQUITIN_2"/>
    <property type="match status" value="1"/>
</dbReference>
<feature type="region of interest" description="Disordered" evidence="14">
    <location>
        <begin position="945"/>
        <end position="981"/>
    </location>
</feature>
<dbReference type="GO" id="GO:0006508">
    <property type="term" value="P:proteolysis"/>
    <property type="evidence" value="ECO:0007669"/>
    <property type="project" value="UniProtKB-KW"/>
</dbReference>
<dbReference type="MEROPS" id="C19.068"/>
<dbReference type="Pfam" id="PF00240">
    <property type="entry name" value="ubiquitin"/>
    <property type="match status" value="1"/>
</dbReference>
<dbReference type="PANTHER" id="PTHR24006:SF722">
    <property type="entry name" value="UBIQUITIN CARBOXYL-TERMINAL HYDROLASE 48"/>
    <property type="match status" value="1"/>
</dbReference>
<evidence type="ECO:0000256" key="11">
    <source>
        <dbReference type="ARBA" id="ARBA00022807"/>
    </source>
</evidence>
<dbReference type="PANTHER" id="PTHR24006">
    <property type="entry name" value="UBIQUITIN CARBOXYL-TERMINAL HYDROLASE"/>
    <property type="match status" value="1"/>
</dbReference>
<comment type="subcellular location">
    <subcellularLocation>
        <location evidence="3">Cytoplasm</location>
    </subcellularLocation>
    <subcellularLocation>
        <location evidence="2">Nucleus</location>
    </subcellularLocation>
</comment>
<keyword evidence="9" id="KW-0833">Ubl conjugation pathway</keyword>
<feature type="compositionally biased region" description="Basic and acidic residues" evidence="14">
    <location>
        <begin position="1743"/>
        <end position="1781"/>
    </location>
</feature>
<feature type="compositionally biased region" description="Basic and acidic residues" evidence="14">
    <location>
        <begin position="706"/>
        <end position="727"/>
    </location>
</feature>
<keyword evidence="11" id="KW-0788">Thiol protease</keyword>
<evidence type="ECO:0000256" key="14">
    <source>
        <dbReference type="SAM" id="MobiDB-lite"/>
    </source>
</evidence>
<comment type="catalytic activity">
    <reaction evidence="1">
        <text>Thiol-dependent hydrolysis of ester, thioester, amide, peptide and isopeptide bonds formed by the C-terminal Gly of ubiquitin (a 76-residue protein attached to proteins as an intracellular targeting signal).</text>
        <dbReference type="EC" id="3.4.19.12"/>
    </reaction>
</comment>
<dbReference type="Gene3D" id="3.10.20.90">
    <property type="entry name" value="Phosphatidylinositol 3-kinase Catalytic Subunit, Chain A, domain 1"/>
    <property type="match status" value="1"/>
</dbReference>
<dbReference type="Pfam" id="PF00443">
    <property type="entry name" value="UCH"/>
    <property type="match status" value="1"/>
</dbReference>
<dbReference type="GO" id="GO:0005634">
    <property type="term" value="C:nucleus"/>
    <property type="evidence" value="ECO:0007669"/>
    <property type="project" value="UniProtKB-SubCell"/>
</dbReference>
<feature type="compositionally biased region" description="Polar residues" evidence="14">
    <location>
        <begin position="945"/>
        <end position="954"/>
    </location>
</feature>
<dbReference type="GO" id="GO:0016579">
    <property type="term" value="P:protein deubiquitination"/>
    <property type="evidence" value="ECO:0007669"/>
    <property type="project" value="InterPro"/>
</dbReference>
<evidence type="ECO:0000256" key="4">
    <source>
        <dbReference type="ARBA" id="ARBA00009085"/>
    </source>
</evidence>
<dbReference type="CDD" id="cd02668">
    <property type="entry name" value="Peptidase_C19L"/>
    <property type="match status" value="1"/>
</dbReference>
<dbReference type="InParanoid" id="K1R3B1"/>
<feature type="compositionally biased region" description="Basic and acidic residues" evidence="14">
    <location>
        <begin position="769"/>
        <end position="784"/>
    </location>
</feature>
<sequence length="2166" mass="246554">MSVGAILPPKPPFSKIPRSNPCVNVYLPQRTKVTKGFHLTSPQKQASDLLREPLQGRPLLSRESSQLYGPCNSPRQECELVETSIKVTEKYVVNPYTECDYSPAESSPLTLFGERLNKKASKVQSPSSLILRTRLRDEVKTLRQKYSEKQRGDVGYSRLISFSPDCLSRGSMSPLLPPASTHSFGVDQSFSVDGQHLNCDGASRSASTNSKDFNPGFIKRPRYCCGKCELRMLEHESLNMDSECPFQAYQRQTKSSLCYTSDVMSQDFYCEPDIDPYVYYESPWDTQKEDYTLSKRSKSVPATIRPSHFIPNQWSRHLTQNQTFPEHGSFDAKSISSSSSSTDTVHSEENLEDTERYLQLNTPEPEDGSSTVLQSPAQNANHYHRNHMYTIPRMEEVIPQYGKSLIHKSNEMETEKRSKAAYGVFHWKESWNIRETRVVALHTSLQSMNSQLERSDTMLTSVGERQTSTNATSVQSSYEDKGVSSQVAGLHSSEDLHDLLQGCVHSFRNLSNKSTEEEERGAQENPSTSPANFANDKRYNRWKRTKRKGKGLKFSVASDDSDEEKVSENSSPRGNRRRRKKTSAHTSPRLEASSNDASSEPLSDMVVESVHSQHYNSLRSSSTESRERYLYQEGAASNKPPSWSSEDEEVPGVLTSFPALNNYHASVHGISNAYKIHRSTPERGSTLRSPPSQDNTISMSKSPNHQMEEESSEQKRNVDGSEQKKVDNLQWKTVDSQEWKKVDSQEWKMVDSPELNTVDSTQWENVDSPEQRVDIPEEKNKDSSEQESEDSSTAGIESPEIEVPLISKEDLVTRKSPTYSSSLGSSNSYSTNKSNSRFSNSLAKDTLVRMSYSIGEKIVKSMAVVPVTYGRKDIDVFKKNKPVTKTQKINPKAVPDQASKSIKDSTSKSLKKIGIGPRFKYPMINADVIRPQHSHLTLNHLLQTMPPKTSSNSKDLNKSLPKVKNSKHPVTSVEATSKTQQIPKKKNFGIQRKISLASKFPSVVKKNPSLKSEVKSSPKLSLMTPTISNLDFTPAFTFSMFELPRVYKDHNTMLMRRASGFNNGLMLTHYIPWNIKKQFKLHTSHDMPTKQQLDKAAWQWAETTEPSDITNEHISTAYKLNLKPCKLGACKRNCKGNPFCLNCIGERKWFGEINDDSWHDIEDPNNERRQGQDFVGLKNLGNTCYVNTFLQLWFHSPPIRRALYKFRETNMGDKVDDDWKPSSIGGHLQAIFSLLELSERAFISPQDFIDHLGLDAALQQDAQEFSKLFLSLLEECLSQQDDPSVRNIIQEQLCGDYAYVTTCSGCQNSSQTHSKFYELDLHIQGHKTLEDSITDFLHEEKLEGDNQYMCSTCCSKQNAKRAIQLKRLPPILNLQLLRFVFDKKTGHKKKLNGFIQFPETLDMSKFMTSNGNHTHNDNSPQSGSIYRLKAVLIHRGPSAYSGHYIAHILDESSGVWYKFNDEETTKMKGSNLHLGTEEDLQETSAKQKGKVPKGYHSSRNAYMLVYTRQMPMEEKDKVIDLKMPDKSYLPHYMLDYVKKDNENFEMWVAELLMMREQNIESGKEKQEEIRQTFSRLVVGTEDQEIHNYEWISLPWLSHWLEDPGKAKPVNNEMALCQHGKLHPDRAGKMKCVQYDAVNSLYEKYQGGPRLPGDKATCLICVRSRCKVLRTKRKMIEDEKLFSTMKKMEDPIAEPSFWVGKSSFRSWKRLVLEQLEDYHGDRDSLEQGTDNGVDHPSSGTTEISADKSMEVPDDTCTKDNCERERKLSEVDDGDSKSVDKTDMSAADESMESSLQFNEDLLCELHGQLDPDPSRRKLIPEKLWIRLREYFPDCPEFSSSHPVCQKCCDKNKEETENQNTNKRLAQVQKADLADIFNNKKRPVKLVTGEEIFVVSLQFVEEWRRFVKDPVKNDPVLEVKNIRLLCEHRKYMHPPPQNGADLTDNSEVVYLWPQEFEKVMEHFVVDYEVSVVAYEEEDNSVHVITLPEICQECLQQRENMIEMAKYVYRDATIFVRKAVKDKQGDVSLDSSKQDYPDPDFCANDRRKSESEEPPEKMQKLDGNSLRKSQRHRKVRGEKELKISSDQTLRDLKLQLMKLFSVPPFDQNLTIAGVALADDKATLGSLRVAPGDVIMLQADEPVEDPGVLQDLMNVSGVPEAGFKGTGLLGK</sequence>
<evidence type="ECO:0000256" key="9">
    <source>
        <dbReference type="ARBA" id="ARBA00022786"/>
    </source>
</evidence>
<name>K1R3B1_MAGGI</name>
<feature type="region of interest" description="Disordered" evidence="14">
    <location>
        <begin position="511"/>
        <end position="602"/>
    </location>
</feature>
<dbReference type="CDD" id="cd01795">
    <property type="entry name" value="Ubl_USP48"/>
    <property type="match status" value="1"/>
</dbReference>